<evidence type="ECO:0000313" key="2">
    <source>
        <dbReference type="EMBL" id="KAK5092940.1"/>
    </source>
</evidence>
<dbReference type="EMBL" id="JAVRRG010000050">
    <property type="protein sequence ID" value="KAK5092940.1"/>
    <property type="molecule type" value="Genomic_DNA"/>
</dbReference>
<feature type="compositionally biased region" description="Pro residues" evidence="1">
    <location>
        <begin position="456"/>
        <end position="466"/>
    </location>
</feature>
<feature type="region of interest" description="Disordered" evidence="1">
    <location>
        <begin position="140"/>
        <end position="226"/>
    </location>
</feature>
<protein>
    <submittedName>
        <fullName evidence="2">Uncharacterized protein</fullName>
    </submittedName>
</protein>
<evidence type="ECO:0000313" key="3">
    <source>
        <dbReference type="Proteomes" id="UP001345013"/>
    </source>
</evidence>
<feature type="compositionally biased region" description="Low complexity" evidence="1">
    <location>
        <begin position="157"/>
        <end position="178"/>
    </location>
</feature>
<feature type="compositionally biased region" description="Polar residues" evidence="1">
    <location>
        <begin position="216"/>
        <end position="226"/>
    </location>
</feature>
<gene>
    <name evidence="2" type="ORF">LTR24_004735</name>
</gene>
<keyword evidence="3" id="KW-1185">Reference proteome</keyword>
<feature type="compositionally biased region" description="Polar residues" evidence="1">
    <location>
        <begin position="469"/>
        <end position="501"/>
    </location>
</feature>
<sequence length="814" mass="88987">MATRGGDVAVSVHQVAAFDKAVNLVRRIENRNNDKNDAEAIQDLSKSLSLGPVIVLGYFDADSKRFGPAYLYGDYQAQVELRDVLLGLSNLVGDLQDVLLDGNQIDFGQLQEASDACRSNAGVCLGQLSQRLAQARSDPMTMQFQNPPPQYMSGVPSSGSTGLQNSSSRSTHSSSRGRMPGTPDPSTQQRIVTPKWQPKQSGSSEHTFPHYRRPSTDPSLQENCGNWSQTSQLFAGRDADELSVRRPSSHTLSPEDGALLSSIRLHEGARAVQKIYDPDDEDRAADLNGRMIPREKLRSPAERSNNSLGGARERYGPDDCLPVHSEQHDLFLIDRSSTQFVTSYAFRASSAHHSTVEHVSSDYRHSAEPQPLRLPKRKAQQPVRQASGPPSSPPRKPIPPIPCESLNGHAPIAKHTDVHVRMTPHTHGQKVPVPPRSHSRPTQDAGTPRRTLSPQPQVPPFQPPPQVQRAMQSGQSRRQYNADRSPQFTPEASSQSHSGTQLLTSSIIPSHTSPTVFSQSLYPDTLQRHIVQSPQRLQQFASKSSQSLSIAQREVHFPTQAVKAPSVTLSATHIPQNMPLTLPTDKNTHPFCKGAFRLFLGLTKKAFIPANRPVGMSSLMPYWRCDKCLFEGPMREAPGPVDKKGRPGKPEKIFDPTSRECGPISTAFLGPDGRGEGSGGVRYKWIFLAKCHVPLKNVPDNSDGSVGGYACIFCCAEGSTRGWTTSAGGSLGPGMNGPGLNDTASTVSGKSRHSSNAATGSNPVFANLTLFMDHLQMHRREENWPCPEMLGRMKCIVGRIADGNEEWEVNFLPL</sequence>
<feature type="compositionally biased region" description="Basic and acidic residues" evidence="1">
    <location>
        <begin position="354"/>
        <end position="367"/>
    </location>
</feature>
<feature type="compositionally biased region" description="Pro residues" evidence="1">
    <location>
        <begin position="390"/>
        <end position="402"/>
    </location>
</feature>
<dbReference type="Proteomes" id="UP001345013">
    <property type="component" value="Unassembled WGS sequence"/>
</dbReference>
<accession>A0ABR0KB11</accession>
<feature type="region of interest" description="Disordered" evidence="1">
    <location>
        <begin position="351"/>
        <end position="409"/>
    </location>
</feature>
<evidence type="ECO:0000256" key="1">
    <source>
        <dbReference type="SAM" id="MobiDB-lite"/>
    </source>
</evidence>
<feature type="region of interest" description="Disordered" evidence="1">
    <location>
        <begin position="424"/>
        <end position="501"/>
    </location>
</feature>
<feature type="compositionally biased region" description="Polar residues" evidence="1">
    <location>
        <begin position="440"/>
        <end position="453"/>
    </location>
</feature>
<proteinExistence type="predicted"/>
<feature type="region of interest" description="Disordered" evidence="1">
    <location>
        <begin position="238"/>
        <end position="257"/>
    </location>
</feature>
<comment type="caution">
    <text evidence="2">The sequence shown here is derived from an EMBL/GenBank/DDBJ whole genome shotgun (WGS) entry which is preliminary data.</text>
</comment>
<feature type="compositionally biased region" description="Basic and acidic residues" evidence="1">
    <location>
        <begin position="292"/>
        <end position="301"/>
    </location>
</feature>
<reference evidence="2 3" key="1">
    <citation type="submission" date="2023-08" db="EMBL/GenBank/DDBJ databases">
        <title>Black Yeasts Isolated from many extreme environments.</title>
        <authorList>
            <person name="Coleine C."/>
            <person name="Stajich J.E."/>
            <person name="Selbmann L."/>
        </authorList>
    </citation>
    <scope>NUCLEOTIDE SEQUENCE [LARGE SCALE GENOMIC DNA]</scope>
    <source>
        <strain evidence="2 3">CCFEE 5885</strain>
    </source>
</reference>
<name>A0ABR0KB11_9EURO</name>
<feature type="compositionally biased region" description="Polar residues" evidence="1">
    <location>
        <begin position="742"/>
        <end position="760"/>
    </location>
</feature>
<organism evidence="2 3">
    <name type="scientific">Lithohypha guttulata</name>
    <dbReference type="NCBI Taxonomy" id="1690604"/>
    <lineage>
        <taxon>Eukaryota</taxon>
        <taxon>Fungi</taxon>
        <taxon>Dikarya</taxon>
        <taxon>Ascomycota</taxon>
        <taxon>Pezizomycotina</taxon>
        <taxon>Eurotiomycetes</taxon>
        <taxon>Chaetothyriomycetidae</taxon>
        <taxon>Chaetothyriales</taxon>
        <taxon>Trichomeriaceae</taxon>
        <taxon>Lithohypha</taxon>
    </lineage>
</organism>
<feature type="region of interest" description="Disordered" evidence="1">
    <location>
        <begin position="280"/>
        <end position="320"/>
    </location>
</feature>
<feature type="region of interest" description="Disordered" evidence="1">
    <location>
        <begin position="727"/>
        <end position="760"/>
    </location>
</feature>